<name>A0A1H7K436_9BURK</name>
<evidence type="ECO:0008006" key="5">
    <source>
        <dbReference type="Google" id="ProtNLM"/>
    </source>
</evidence>
<dbReference type="EMBL" id="FOAJ01000003">
    <property type="protein sequence ID" value="SEK81681.1"/>
    <property type="molecule type" value="Genomic_DNA"/>
</dbReference>
<accession>A0A1H7K436</accession>
<dbReference type="AlphaFoldDB" id="A0A1H7K436"/>
<evidence type="ECO:0000256" key="2">
    <source>
        <dbReference type="SAM" id="SignalP"/>
    </source>
</evidence>
<keyword evidence="2" id="KW-0732">Signal</keyword>
<dbReference type="STRING" id="416943.SAMN05445871_2281"/>
<feature type="region of interest" description="Disordered" evidence="1">
    <location>
        <begin position="79"/>
        <end position="104"/>
    </location>
</feature>
<keyword evidence="4" id="KW-1185">Reference proteome</keyword>
<organism evidence="3 4">
    <name type="scientific">Paraburkholderia caballeronis</name>
    <dbReference type="NCBI Taxonomy" id="416943"/>
    <lineage>
        <taxon>Bacteria</taxon>
        <taxon>Pseudomonadati</taxon>
        <taxon>Pseudomonadota</taxon>
        <taxon>Betaproteobacteria</taxon>
        <taxon>Burkholderiales</taxon>
        <taxon>Burkholderiaceae</taxon>
        <taxon>Paraburkholderia</taxon>
    </lineage>
</organism>
<feature type="signal peptide" evidence="2">
    <location>
        <begin position="1"/>
        <end position="22"/>
    </location>
</feature>
<evidence type="ECO:0000256" key="1">
    <source>
        <dbReference type="SAM" id="MobiDB-lite"/>
    </source>
</evidence>
<protein>
    <recommendedName>
        <fullName evidence="5">Lipoprotein</fullName>
    </recommendedName>
</protein>
<dbReference type="Proteomes" id="UP000199120">
    <property type="component" value="Unassembled WGS sequence"/>
</dbReference>
<reference evidence="4" key="1">
    <citation type="submission" date="2016-10" db="EMBL/GenBank/DDBJ databases">
        <authorList>
            <person name="Varghese N."/>
            <person name="Submissions S."/>
        </authorList>
    </citation>
    <scope>NUCLEOTIDE SEQUENCE [LARGE SCALE GENOMIC DNA]</scope>
    <source>
        <strain evidence="4">LMG 26416</strain>
    </source>
</reference>
<dbReference type="PROSITE" id="PS51257">
    <property type="entry name" value="PROKAR_LIPOPROTEIN"/>
    <property type="match status" value="1"/>
</dbReference>
<gene>
    <name evidence="3" type="ORF">SAMN05192542_103585</name>
</gene>
<evidence type="ECO:0000313" key="3">
    <source>
        <dbReference type="EMBL" id="SEK81681.1"/>
    </source>
</evidence>
<dbReference type="RefSeq" id="WP_243842686.1">
    <property type="nucleotide sequence ID" value="NZ_FNSR01000001.1"/>
</dbReference>
<proteinExistence type="predicted"/>
<evidence type="ECO:0000313" key="4">
    <source>
        <dbReference type="Proteomes" id="UP000199120"/>
    </source>
</evidence>
<sequence>MFQNVRLSRGVLPLLVCAALVAGCEKHDTPPADAARQSADALRQAAQDAAQRATQQATQKLDQAASFVNQQVDAARAGAQRHLDNAASQPAGASAAELASAAKGQWRDAASSANALLGHAAATTGTGLQAAGRALQQWASGTAAASAPAASGNGE</sequence>
<feature type="compositionally biased region" description="Low complexity" evidence="1">
    <location>
        <begin position="86"/>
        <end position="102"/>
    </location>
</feature>
<feature type="chain" id="PRO_5030029017" description="Lipoprotein" evidence="2">
    <location>
        <begin position="23"/>
        <end position="155"/>
    </location>
</feature>